<feature type="domain" description="SRCR" evidence="5">
    <location>
        <begin position="353"/>
        <end position="454"/>
    </location>
</feature>
<dbReference type="PRINTS" id="PR00258">
    <property type="entry name" value="SPERACTRCPTR"/>
</dbReference>
<feature type="disulfide bond" evidence="4">
    <location>
        <begin position="423"/>
        <end position="433"/>
    </location>
</feature>
<organism evidence="6 7">
    <name type="scientific">Mytilus edulis</name>
    <name type="common">Blue mussel</name>
    <dbReference type="NCBI Taxonomy" id="6550"/>
    <lineage>
        <taxon>Eukaryota</taxon>
        <taxon>Metazoa</taxon>
        <taxon>Spiralia</taxon>
        <taxon>Lophotrochozoa</taxon>
        <taxon>Mollusca</taxon>
        <taxon>Bivalvia</taxon>
        <taxon>Autobranchia</taxon>
        <taxon>Pteriomorphia</taxon>
        <taxon>Mytilida</taxon>
        <taxon>Mytiloidea</taxon>
        <taxon>Mytilidae</taxon>
        <taxon>Mytilinae</taxon>
        <taxon>Mytilus</taxon>
    </lineage>
</organism>
<dbReference type="SMART" id="SM00202">
    <property type="entry name" value="SR"/>
    <property type="match status" value="4"/>
</dbReference>
<evidence type="ECO:0000256" key="3">
    <source>
        <dbReference type="ARBA" id="ARBA00023180"/>
    </source>
</evidence>
<keyword evidence="3" id="KW-0325">Glycoprotein</keyword>
<dbReference type="EMBL" id="CAJPWZ010002386">
    <property type="protein sequence ID" value="CAG2237291.1"/>
    <property type="molecule type" value="Genomic_DNA"/>
</dbReference>
<dbReference type="PANTHER" id="PTHR48071:SF18">
    <property type="entry name" value="DELETED IN MALIGNANT BRAIN TUMORS 1 PROTEIN-RELATED"/>
    <property type="match status" value="1"/>
</dbReference>
<dbReference type="SUPFAM" id="SSF56487">
    <property type="entry name" value="SRCR-like"/>
    <property type="match status" value="4"/>
</dbReference>
<dbReference type="FunFam" id="3.10.250.10:FF:000011">
    <property type="entry name" value="Scavenger receptor class A member 5"/>
    <property type="match status" value="2"/>
</dbReference>
<dbReference type="PROSITE" id="PS00420">
    <property type="entry name" value="SRCR_1"/>
    <property type="match status" value="3"/>
</dbReference>
<gene>
    <name evidence="6" type="ORF">MEDL_49800</name>
</gene>
<feature type="disulfide bond" evidence="4">
    <location>
        <begin position="150"/>
        <end position="160"/>
    </location>
</feature>
<evidence type="ECO:0000259" key="5">
    <source>
        <dbReference type="PROSITE" id="PS50287"/>
    </source>
</evidence>
<comment type="caution">
    <text evidence="6">The sequence shown here is derived from an EMBL/GenBank/DDBJ whole genome shotgun (WGS) entry which is preliminary data.</text>
</comment>
<dbReference type="Gene3D" id="3.10.250.10">
    <property type="entry name" value="SRCR-like domain"/>
    <property type="match status" value="4"/>
</dbReference>
<evidence type="ECO:0000256" key="4">
    <source>
        <dbReference type="PROSITE-ProRule" id="PRU00196"/>
    </source>
</evidence>
<dbReference type="PANTHER" id="PTHR48071">
    <property type="entry name" value="SRCR DOMAIN-CONTAINING PROTEIN"/>
    <property type="match status" value="1"/>
</dbReference>
<name>A0A8S3U1I5_MYTED</name>
<evidence type="ECO:0000313" key="6">
    <source>
        <dbReference type="EMBL" id="CAG2237291.1"/>
    </source>
</evidence>
<evidence type="ECO:0000256" key="2">
    <source>
        <dbReference type="ARBA" id="ARBA00023157"/>
    </source>
</evidence>
<feature type="domain" description="SRCR" evidence="5">
    <location>
        <begin position="185"/>
        <end position="245"/>
    </location>
</feature>
<dbReference type="Proteomes" id="UP000683360">
    <property type="component" value="Unassembled WGS sequence"/>
</dbReference>
<keyword evidence="2 4" id="KW-1015">Disulfide bond</keyword>
<protein>
    <submittedName>
        <fullName evidence="6">Neurotrypsin</fullName>
    </submittedName>
</protein>
<dbReference type="FunFam" id="3.10.250.10:FF:000001">
    <property type="entry name" value="Lysyl oxidase 4 isoform X1"/>
    <property type="match status" value="1"/>
</dbReference>
<evidence type="ECO:0000313" key="7">
    <source>
        <dbReference type="Proteomes" id="UP000683360"/>
    </source>
</evidence>
<sequence>MIGVSTSSDTTSIVVLVDPESLSSLSDSTDSASVFSSVPSISISLFSSETSLNTFSRSSSVSRFGKSSWAKKMKINLSLALIQLRGGKNRYQGRIEIFHSGKWGTVCDDKFDQNDARVVCRMLGLETPVILNTNSFGEGAGEIWADELECTGEEHDIAGCPFPGFGNNDCTHKEDVSLICDVTKIRLANGTFVGEGRIEVNHNDKWGTVCDQNFDENDAKVICRMLGFKDSHPTVHLNAYFGKGSATPVRLVGAIKPSKGRLEIYHAGAWGSVCDDNLSTKDASVVCRTLGFMASHPSIYPGGYFGHSSLSLRMTELSCNGSEMDISACPYKGWGSTQCRQKDDVGLECQTKIRLVNGPTPSRGRVEIMYRGEWGTICRDSFGQEEATVVCRMLGYHNSHYRIQSTAVYHPGTDKIWMDDLSCDGSENDLMDCKFSGWGQTNCGHNEDVGVDCGNLL</sequence>
<feature type="domain" description="SRCR" evidence="5">
    <location>
        <begin position="249"/>
        <end position="350"/>
    </location>
</feature>
<dbReference type="AlphaFoldDB" id="A0A8S3U1I5"/>
<accession>A0A8S3U1I5</accession>
<dbReference type="GO" id="GO:0016020">
    <property type="term" value="C:membrane"/>
    <property type="evidence" value="ECO:0007669"/>
    <property type="project" value="InterPro"/>
</dbReference>
<dbReference type="OrthoDB" id="6128208at2759"/>
<dbReference type="InterPro" id="IPR036772">
    <property type="entry name" value="SRCR-like_dom_sf"/>
</dbReference>
<evidence type="ECO:0000256" key="1">
    <source>
        <dbReference type="ARBA" id="ARBA00022729"/>
    </source>
</evidence>
<keyword evidence="1" id="KW-0732">Signal</keyword>
<feature type="domain" description="SRCR" evidence="5">
    <location>
        <begin position="82"/>
        <end position="181"/>
    </location>
</feature>
<dbReference type="Pfam" id="PF00530">
    <property type="entry name" value="SRCR"/>
    <property type="match status" value="4"/>
</dbReference>
<comment type="caution">
    <text evidence="4">Lacks conserved residue(s) required for the propagation of feature annotation.</text>
</comment>
<keyword evidence="7" id="KW-1185">Reference proteome</keyword>
<proteinExistence type="predicted"/>
<dbReference type="InterPro" id="IPR001190">
    <property type="entry name" value="SRCR"/>
</dbReference>
<reference evidence="6" key="1">
    <citation type="submission" date="2021-03" db="EMBL/GenBank/DDBJ databases">
        <authorList>
            <person name="Bekaert M."/>
        </authorList>
    </citation>
    <scope>NUCLEOTIDE SEQUENCE</scope>
</reference>
<dbReference type="PROSITE" id="PS50287">
    <property type="entry name" value="SRCR_2"/>
    <property type="match status" value="4"/>
</dbReference>
<feature type="disulfide bond" evidence="4">
    <location>
        <begin position="319"/>
        <end position="329"/>
    </location>
</feature>